<evidence type="ECO:0000256" key="1">
    <source>
        <dbReference type="SAM" id="Phobius"/>
    </source>
</evidence>
<accession>A0A2A9CUX4</accession>
<feature type="transmembrane region" description="Helical" evidence="1">
    <location>
        <begin position="209"/>
        <end position="228"/>
    </location>
</feature>
<keyword evidence="2" id="KW-0808">Transferase</keyword>
<dbReference type="EMBL" id="PDJC01000001">
    <property type="protein sequence ID" value="PFG17845.1"/>
    <property type="molecule type" value="Genomic_DNA"/>
</dbReference>
<keyword evidence="1" id="KW-0812">Transmembrane</keyword>
<dbReference type="InterPro" id="IPR043148">
    <property type="entry name" value="TagF_C"/>
</dbReference>
<dbReference type="OrthoDB" id="7806295at2"/>
<dbReference type="AlphaFoldDB" id="A0A2A9CUX4"/>
<name>A0A2A9CUX4_9ACTN</name>
<keyword evidence="3" id="KW-1185">Reference proteome</keyword>
<sequence length="604" mass="65464">MSPAQSVDSPGRAPVPEWEEAARAAWPGHVPSGIAAFAGRHHLSVLVLSLVVLTLAAWLRLPWLGLAAWLIGSGWEWLSTAADPVGVRSLEQVGLRPQLRALLRSLIAVGLVAGLATATAPNAALTYLTAVLVIQLVWLIQPVLATWLWRVAPPLRYQPAGRQSGAFAEHARVYARGVGTSGVFVALEAAVLLVALITTGRPADSLWVLFDYCFAVAIVETALIYLGWTTWQTMQLRRQAPQTAQELVDELGTLTPRFLVYVSLPARQSEYVVNQWLPALDRLTTDGLILVREASQLAPLEATRHPVIYAPASRDVERLELPSLKAAFYLAYGERNGQPMRNPALRHIFLMHGDSDKATSASNLAKGADEVWVAGSAAIERFRVAGVDLPDERFAVIGRPQVADLTFGPTGNERPVVLYAPTFEGLDDQIAYSSLEVIGPDLVRALLKNHPELRVWFRPHPASGVNRPQLRAAIAEIETMLRAGDGHLVTADQGLSLTECLNAADLLITDISSVATDFLATGRPIVTCDPLGRPQAEFVATYPTTAGSYLVHPGVREVDLVLGLAFGDDPLRPVRDRLRREVLGELPDGPQAAFEANVRRVTSG</sequence>
<evidence type="ECO:0000313" key="2">
    <source>
        <dbReference type="EMBL" id="PFG17845.1"/>
    </source>
</evidence>
<feature type="transmembrane region" description="Helical" evidence="1">
    <location>
        <begin position="43"/>
        <end position="61"/>
    </location>
</feature>
<feature type="transmembrane region" description="Helical" evidence="1">
    <location>
        <begin position="124"/>
        <end position="152"/>
    </location>
</feature>
<keyword evidence="1" id="KW-1133">Transmembrane helix</keyword>
<dbReference type="InterPro" id="IPR007554">
    <property type="entry name" value="Glycerophosphate_synth"/>
</dbReference>
<dbReference type="Proteomes" id="UP000226079">
    <property type="component" value="Unassembled WGS sequence"/>
</dbReference>
<dbReference type="RefSeq" id="WP_098461245.1">
    <property type="nucleotide sequence ID" value="NZ_PDJC01000001.1"/>
</dbReference>
<keyword evidence="1" id="KW-0472">Membrane</keyword>
<feature type="transmembrane region" description="Helical" evidence="1">
    <location>
        <begin position="173"/>
        <end position="197"/>
    </location>
</feature>
<dbReference type="Gene3D" id="3.40.50.12580">
    <property type="match status" value="1"/>
</dbReference>
<organism evidence="2 3">
    <name type="scientific">Propionicimonas paludicola</name>
    <dbReference type="NCBI Taxonomy" id="185243"/>
    <lineage>
        <taxon>Bacteria</taxon>
        <taxon>Bacillati</taxon>
        <taxon>Actinomycetota</taxon>
        <taxon>Actinomycetes</taxon>
        <taxon>Propionibacteriales</taxon>
        <taxon>Nocardioidaceae</taxon>
        <taxon>Propionicimonas</taxon>
    </lineage>
</organism>
<dbReference type="SUPFAM" id="SSF53756">
    <property type="entry name" value="UDP-Glycosyltransferase/glycogen phosphorylase"/>
    <property type="match status" value="1"/>
</dbReference>
<protein>
    <submittedName>
        <fullName evidence="2">CDP-glycerol:poly(Glycerophosphate) glycerophosphotransferase</fullName>
    </submittedName>
</protein>
<evidence type="ECO:0000313" key="3">
    <source>
        <dbReference type="Proteomes" id="UP000226079"/>
    </source>
</evidence>
<gene>
    <name evidence="2" type="ORF">ATK74_2422</name>
</gene>
<comment type="caution">
    <text evidence="2">The sequence shown here is derived from an EMBL/GenBank/DDBJ whole genome shotgun (WGS) entry which is preliminary data.</text>
</comment>
<proteinExistence type="predicted"/>
<dbReference type="Pfam" id="PF04464">
    <property type="entry name" value="Glyphos_transf"/>
    <property type="match status" value="1"/>
</dbReference>
<dbReference type="GO" id="GO:0016020">
    <property type="term" value="C:membrane"/>
    <property type="evidence" value="ECO:0007669"/>
    <property type="project" value="InterPro"/>
</dbReference>
<feature type="transmembrane region" description="Helical" evidence="1">
    <location>
        <begin position="99"/>
        <end position="118"/>
    </location>
</feature>
<dbReference type="GO" id="GO:0047355">
    <property type="term" value="F:CDP-glycerol glycerophosphotransferase activity"/>
    <property type="evidence" value="ECO:0007669"/>
    <property type="project" value="InterPro"/>
</dbReference>
<reference evidence="2 3" key="1">
    <citation type="submission" date="2017-10" db="EMBL/GenBank/DDBJ databases">
        <title>Sequencing the genomes of 1000 actinobacteria strains.</title>
        <authorList>
            <person name="Klenk H.-P."/>
        </authorList>
    </citation>
    <scope>NUCLEOTIDE SEQUENCE [LARGE SCALE GENOMIC DNA]</scope>
    <source>
        <strain evidence="2 3">DSM 15597</strain>
    </source>
</reference>